<dbReference type="Pfam" id="PF00895">
    <property type="entry name" value="ATP-synt_8"/>
    <property type="match status" value="1"/>
</dbReference>
<dbReference type="GO" id="GO:0015078">
    <property type="term" value="F:proton transmembrane transporter activity"/>
    <property type="evidence" value="ECO:0007669"/>
    <property type="project" value="InterPro"/>
</dbReference>
<evidence type="ECO:0000256" key="4">
    <source>
        <dbReference type="ARBA" id="ARBA00022448"/>
    </source>
</evidence>
<evidence type="ECO:0000256" key="7">
    <source>
        <dbReference type="ARBA" id="ARBA00022781"/>
    </source>
</evidence>
<evidence type="ECO:0000256" key="13">
    <source>
        <dbReference type="SAM" id="Phobius"/>
    </source>
</evidence>
<evidence type="ECO:0000256" key="12">
    <source>
        <dbReference type="RuleBase" id="RU003661"/>
    </source>
</evidence>
<dbReference type="GO" id="GO:0045259">
    <property type="term" value="C:proton-transporting ATP synthase complex"/>
    <property type="evidence" value="ECO:0007669"/>
    <property type="project" value="UniProtKB-KW"/>
</dbReference>
<gene>
    <name evidence="14" type="primary">ATP8</name>
</gene>
<organism evidence="14">
    <name type="scientific">Ampithoe lacertosa</name>
    <dbReference type="NCBI Taxonomy" id="429030"/>
    <lineage>
        <taxon>Eukaryota</taxon>
        <taxon>Metazoa</taxon>
        <taxon>Ecdysozoa</taxon>
        <taxon>Arthropoda</taxon>
        <taxon>Crustacea</taxon>
        <taxon>Multicrustacea</taxon>
        <taxon>Malacostraca</taxon>
        <taxon>Eumalacostraca</taxon>
        <taxon>Peracarida</taxon>
        <taxon>Amphipoda</taxon>
        <taxon>Senticaudata</taxon>
        <taxon>Corophiida</taxon>
        <taxon>Corophiidira</taxon>
        <taxon>Corophioidea</taxon>
        <taxon>Ampithoidae</taxon>
        <taxon>Ampithoe</taxon>
    </lineage>
</organism>
<dbReference type="AlphaFoldDB" id="A0A5P9W9G2"/>
<dbReference type="InterPro" id="IPR001421">
    <property type="entry name" value="ATP8_metazoa"/>
</dbReference>
<accession>A0A5P9W9G2</accession>
<dbReference type="EMBL" id="MK215645">
    <property type="protein sequence ID" value="QFX74898.1"/>
    <property type="molecule type" value="Genomic_DNA"/>
</dbReference>
<geneLocation type="mitochondrion" evidence="14"/>
<comment type="subunit">
    <text evidence="3">F-type ATPases have 2 components, CF(1) - the catalytic core - and CF(0) - the membrane proton channel.</text>
</comment>
<sequence length="52" mass="6237">MPQMAPTIWLNMMFWMLIMVMILTIIIYFSSNTKTMESFLKSTKVETKKLSW</sequence>
<feature type="transmembrane region" description="Helical" evidence="13">
    <location>
        <begin position="12"/>
        <end position="31"/>
    </location>
</feature>
<dbReference type="RefSeq" id="YP_009710396.1">
    <property type="nucleotide sequence ID" value="NC_045187.1"/>
</dbReference>
<keyword evidence="6 12" id="KW-0812">Transmembrane</keyword>
<evidence type="ECO:0000256" key="8">
    <source>
        <dbReference type="ARBA" id="ARBA00022989"/>
    </source>
</evidence>
<keyword evidence="7 12" id="KW-0375">Hydrogen ion transport</keyword>
<comment type="subcellular location">
    <subcellularLocation>
        <location evidence="1 12">Mitochondrion membrane</location>
        <topology evidence="1 12">Single-pass membrane protein</topology>
    </subcellularLocation>
</comment>
<evidence type="ECO:0000256" key="11">
    <source>
        <dbReference type="ARBA" id="ARBA00023136"/>
    </source>
</evidence>
<keyword evidence="9 12" id="KW-0406">Ion transport</keyword>
<keyword evidence="8 13" id="KW-1133">Transmembrane helix</keyword>
<evidence type="ECO:0000256" key="6">
    <source>
        <dbReference type="ARBA" id="ARBA00022692"/>
    </source>
</evidence>
<keyword evidence="4 12" id="KW-0813">Transport</keyword>
<reference evidence="14" key="1">
    <citation type="journal article" date="2019" name="Mitochondrial DNA Part B Resour">
        <title>The complete mitochondrial genome of Ampithoe lacertosa Spence Bate, 1858 (Crustacea: Amphipoda: Ampithoidae).</title>
        <authorList>
            <person name="Lee S.-H."/>
            <person name="Lee S.-H."/>
            <person name="Lim B.-J."/>
            <person name="Kim M.K."/>
            <person name="Shin M.-H."/>
        </authorList>
    </citation>
    <scope>NUCLEOTIDE SEQUENCE</scope>
</reference>
<proteinExistence type="inferred from homology"/>
<keyword evidence="11 13" id="KW-0472">Membrane</keyword>
<evidence type="ECO:0000256" key="10">
    <source>
        <dbReference type="ARBA" id="ARBA00023128"/>
    </source>
</evidence>
<dbReference type="GO" id="GO:0031966">
    <property type="term" value="C:mitochondrial membrane"/>
    <property type="evidence" value="ECO:0007669"/>
    <property type="project" value="UniProtKB-SubCell"/>
</dbReference>
<keyword evidence="10 12" id="KW-0496">Mitochondrion</keyword>
<evidence type="ECO:0000256" key="3">
    <source>
        <dbReference type="ARBA" id="ARBA00011291"/>
    </source>
</evidence>
<comment type="similarity">
    <text evidence="2 12">Belongs to the ATPase protein 8 family.</text>
</comment>
<evidence type="ECO:0000313" key="14">
    <source>
        <dbReference type="EMBL" id="QFX74898.1"/>
    </source>
</evidence>
<dbReference type="GO" id="GO:0015986">
    <property type="term" value="P:proton motive force-driven ATP synthesis"/>
    <property type="evidence" value="ECO:0007669"/>
    <property type="project" value="InterPro"/>
</dbReference>
<protein>
    <recommendedName>
        <fullName evidence="12">ATP synthase complex subunit 8</fullName>
    </recommendedName>
</protein>
<keyword evidence="5 12" id="KW-0138">CF(0)</keyword>
<evidence type="ECO:0000256" key="2">
    <source>
        <dbReference type="ARBA" id="ARBA00008892"/>
    </source>
</evidence>
<dbReference type="GeneID" id="42437215"/>
<evidence type="ECO:0000256" key="9">
    <source>
        <dbReference type="ARBA" id="ARBA00023065"/>
    </source>
</evidence>
<name>A0A5P9W9G2_9CRUS</name>
<evidence type="ECO:0000256" key="1">
    <source>
        <dbReference type="ARBA" id="ARBA00004304"/>
    </source>
</evidence>
<evidence type="ECO:0000256" key="5">
    <source>
        <dbReference type="ARBA" id="ARBA00022547"/>
    </source>
</evidence>
<dbReference type="CTD" id="4509"/>